<dbReference type="GeneID" id="37061857"/>
<feature type="domain" description="RING zinc finger-like" evidence="2">
    <location>
        <begin position="427"/>
        <end position="493"/>
    </location>
</feature>
<feature type="compositionally biased region" description="Pro residues" evidence="1">
    <location>
        <begin position="320"/>
        <end position="332"/>
    </location>
</feature>
<evidence type="ECO:0000259" key="2">
    <source>
        <dbReference type="Pfam" id="PF25080"/>
    </source>
</evidence>
<protein>
    <recommendedName>
        <fullName evidence="2">RING zinc finger-like domain-containing protein</fullName>
    </recommendedName>
</protein>
<organism evidence="3 4">
    <name type="scientific">Aspergillus heteromorphus CBS 117.55</name>
    <dbReference type="NCBI Taxonomy" id="1448321"/>
    <lineage>
        <taxon>Eukaryota</taxon>
        <taxon>Fungi</taxon>
        <taxon>Dikarya</taxon>
        <taxon>Ascomycota</taxon>
        <taxon>Pezizomycotina</taxon>
        <taxon>Eurotiomycetes</taxon>
        <taxon>Eurotiomycetidae</taxon>
        <taxon>Eurotiales</taxon>
        <taxon>Aspergillaceae</taxon>
        <taxon>Aspergillus</taxon>
        <taxon>Aspergillus subgen. Circumdati</taxon>
    </lineage>
</organism>
<reference evidence="3 4" key="1">
    <citation type="submission" date="2016-12" db="EMBL/GenBank/DDBJ databases">
        <title>The genomes of Aspergillus section Nigri reveals drivers in fungal speciation.</title>
        <authorList>
            <consortium name="DOE Joint Genome Institute"/>
            <person name="Vesth T.C."/>
            <person name="Nybo J."/>
            <person name="Theobald S."/>
            <person name="Brandl J."/>
            <person name="Frisvad J.C."/>
            <person name="Nielsen K.F."/>
            <person name="Lyhne E.K."/>
            <person name="Kogle M.E."/>
            <person name="Kuo A."/>
            <person name="Riley R."/>
            <person name="Clum A."/>
            <person name="Nolan M."/>
            <person name="Lipzen A."/>
            <person name="Salamov A."/>
            <person name="Henrissat B."/>
            <person name="Wiebenga A."/>
            <person name="De Vries R.P."/>
            <person name="Grigoriev I.V."/>
            <person name="Mortensen U.H."/>
            <person name="Andersen M.R."/>
            <person name="Baker S.E."/>
        </authorList>
    </citation>
    <scope>NUCLEOTIDE SEQUENCE [LARGE SCALE GENOMIC DNA]</scope>
    <source>
        <strain evidence="3 4">CBS 117.55</strain>
    </source>
</reference>
<dbReference type="VEuPathDB" id="FungiDB:BO70DRAFT_298884"/>
<accession>A0A317V977</accession>
<gene>
    <name evidence="3" type="ORF">BO70DRAFT_298884</name>
</gene>
<comment type="caution">
    <text evidence="3">The sequence shown here is derived from an EMBL/GenBank/DDBJ whole genome shotgun (WGS) entry which is preliminary data.</text>
</comment>
<evidence type="ECO:0000256" key="1">
    <source>
        <dbReference type="SAM" id="MobiDB-lite"/>
    </source>
</evidence>
<name>A0A317V977_9EURO</name>
<dbReference type="AlphaFoldDB" id="A0A317V977"/>
<feature type="region of interest" description="Disordered" evidence="1">
    <location>
        <begin position="165"/>
        <end position="371"/>
    </location>
</feature>
<evidence type="ECO:0000313" key="4">
    <source>
        <dbReference type="Proteomes" id="UP000247233"/>
    </source>
</evidence>
<dbReference type="InterPro" id="IPR056929">
    <property type="entry name" value="Znf_RING-like"/>
</dbReference>
<feature type="region of interest" description="Disordered" evidence="1">
    <location>
        <begin position="79"/>
        <end position="99"/>
    </location>
</feature>
<sequence length="508" mass="55903">MQTMPPRASLTSSFSVTDANNEVVCPLKNNDGSNCRKRCLGEKRYRSMQEHIRRAHPNHYIPKLPATEESFILMVTTPPDQRAHLSPPNQAPSRRRNDLADRDIYVADASSPATPRGIDEAHPAAATAAVALAQLHHNRLASDWDTDMETHSDNDQDRLRSIELPSLRDHFKQESLPPFSSPRPRELLPSILTHSPPGRSSTLPPIQRRDKLPRPRKSSISGARKPKHERTKSKEYGRRPSLGERKALSAEPQTAAWAQGKRWEDLIEAATSATEVDDDHQSDVGRSPTMPPLISNITSAPLVGHNRSSLPPAFQHSSGLPPPASHRPPFPPHSYTASPLHKSLTPPPFDTARSRDSDLEPFPSIESSIDSASSASGKTYAFSSHLGHSNHESSPVLNLFPASASQRQHHRFSNPTPASYRSKEIQIYCASCKRPSALSECYACTECICGVCRECVGMFISSPPASFRNVTSSPGSAMSHGPTGYPTRGCPRCRTVGGKWKAFQLDFR</sequence>
<dbReference type="Pfam" id="PF25080">
    <property type="entry name" value="zf_RING-like"/>
    <property type="match status" value="1"/>
</dbReference>
<proteinExistence type="predicted"/>
<dbReference type="EMBL" id="MSFL01000029">
    <property type="protein sequence ID" value="PWY70934.1"/>
    <property type="molecule type" value="Genomic_DNA"/>
</dbReference>
<keyword evidence="4" id="KW-1185">Reference proteome</keyword>
<dbReference type="RefSeq" id="XP_025396036.1">
    <property type="nucleotide sequence ID" value="XM_025539620.1"/>
</dbReference>
<dbReference type="Proteomes" id="UP000247233">
    <property type="component" value="Unassembled WGS sequence"/>
</dbReference>
<dbReference type="OrthoDB" id="5405791at2759"/>
<evidence type="ECO:0000313" key="3">
    <source>
        <dbReference type="EMBL" id="PWY70934.1"/>
    </source>
</evidence>
<feature type="compositionally biased region" description="Basic and acidic residues" evidence="1">
    <location>
        <begin position="232"/>
        <end position="248"/>
    </location>
</feature>
<dbReference type="STRING" id="1448321.A0A317V977"/>